<dbReference type="InterPro" id="IPR036969">
    <property type="entry name" value="Citrate_synthase_sf"/>
</dbReference>
<keyword evidence="4 7" id="KW-0808">Transferase</keyword>
<proteinExistence type="inferred from homology"/>
<dbReference type="AlphaFoldDB" id="A0A3P3W6N3"/>
<dbReference type="InterPro" id="IPR016142">
    <property type="entry name" value="Citrate_synth-like_lrg_a-sub"/>
</dbReference>
<dbReference type="Gene3D" id="2.20.28.60">
    <property type="match status" value="1"/>
</dbReference>
<comment type="similarity">
    <text evidence="2 7 10">Belongs to the citrate synthase family.</text>
</comment>
<organism evidence="11 12">
    <name type="scientific">Paenimyroides tangerinum</name>
    <dbReference type="NCBI Taxonomy" id="2488728"/>
    <lineage>
        <taxon>Bacteria</taxon>
        <taxon>Pseudomonadati</taxon>
        <taxon>Bacteroidota</taxon>
        <taxon>Flavobacteriia</taxon>
        <taxon>Flavobacteriales</taxon>
        <taxon>Flavobacteriaceae</taxon>
        <taxon>Paenimyroides</taxon>
    </lineage>
</organism>
<evidence type="ECO:0000256" key="8">
    <source>
        <dbReference type="PIRSR" id="PIRSR001369-1"/>
    </source>
</evidence>
<dbReference type="RefSeq" id="WP_125018773.1">
    <property type="nucleotide sequence ID" value="NZ_RQVQ01000014.1"/>
</dbReference>
<evidence type="ECO:0000256" key="4">
    <source>
        <dbReference type="ARBA" id="ARBA00022679"/>
    </source>
</evidence>
<dbReference type="PRINTS" id="PR00143">
    <property type="entry name" value="CITRTSNTHASE"/>
</dbReference>
<dbReference type="Gene3D" id="1.10.580.10">
    <property type="entry name" value="Citrate Synthase, domain 1"/>
    <property type="match status" value="1"/>
</dbReference>
<evidence type="ECO:0000256" key="9">
    <source>
        <dbReference type="RuleBase" id="RU003370"/>
    </source>
</evidence>
<dbReference type="PROSITE" id="PS00480">
    <property type="entry name" value="CITRATE_SYNTHASE"/>
    <property type="match status" value="1"/>
</dbReference>
<dbReference type="Gene3D" id="1.10.230.10">
    <property type="entry name" value="Cytochrome P450-Terp, domain 2"/>
    <property type="match status" value="1"/>
</dbReference>
<evidence type="ECO:0000256" key="2">
    <source>
        <dbReference type="ARBA" id="ARBA00010566"/>
    </source>
</evidence>
<reference evidence="11 12" key="1">
    <citation type="submission" date="2018-11" db="EMBL/GenBank/DDBJ databases">
        <title>Flavobacterium sp. nov., YIM 102701-2 draft genome.</title>
        <authorList>
            <person name="Li G."/>
            <person name="Jiang Y."/>
        </authorList>
    </citation>
    <scope>NUCLEOTIDE SEQUENCE [LARGE SCALE GENOMIC DNA]</scope>
    <source>
        <strain evidence="11 12">YIM 102701-2</strain>
    </source>
</reference>
<evidence type="ECO:0000256" key="1">
    <source>
        <dbReference type="ARBA" id="ARBA00004751"/>
    </source>
</evidence>
<dbReference type="PANTHER" id="PTHR42871:SF1">
    <property type="entry name" value="CITRATE SYNTHASE"/>
    <property type="match status" value="1"/>
</dbReference>
<dbReference type="InterPro" id="IPR010953">
    <property type="entry name" value="Citrate_synthase_typ-I"/>
</dbReference>
<dbReference type="PANTHER" id="PTHR42871">
    <property type="entry name" value="CITRATE SYNTHASE"/>
    <property type="match status" value="1"/>
</dbReference>
<dbReference type="OrthoDB" id="9800864at2"/>
<keyword evidence="12" id="KW-1185">Reference proteome</keyword>
<accession>A0A3P3W6N3</accession>
<evidence type="ECO:0000256" key="5">
    <source>
        <dbReference type="ARBA" id="ARBA00049288"/>
    </source>
</evidence>
<keyword evidence="11" id="KW-0012">Acyltransferase</keyword>
<dbReference type="Proteomes" id="UP000275719">
    <property type="component" value="Unassembled WGS sequence"/>
</dbReference>
<dbReference type="InterPro" id="IPR016143">
    <property type="entry name" value="Citrate_synth-like_sm_a-sub"/>
</dbReference>
<dbReference type="NCBIfam" id="TIGR01798">
    <property type="entry name" value="cit_synth_I"/>
    <property type="match status" value="1"/>
</dbReference>
<dbReference type="EMBL" id="RQVQ01000014">
    <property type="protein sequence ID" value="RRJ90855.1"/>
    <property type="molecule type" value="Genomic_DNA"/>
</dbReference>
<feature type="active site" evidence="8">
    <location>
        <position position="363"/>
    </location>
</feature>
<evidence type="ECO:0000256" key="10">
    <source>
        <dbReference type="RuleBase" id="RU003406"/>
    </source>
</evidence>
<dbReference type="GO" id="GO:0005737">
    <property type="term" value="C:cytoplasm"/>
    <property type="evidence" value="ECO:0007669"/>
    <property type="project" value="InterPro"/>
</dbReference>
<comment type="catalytic activity">
    <reaction evidence="5 9">
        <text>oxaloacetate + acetyl-CoA + H2O = citrate + CoA + H(+)</text>
        <dbReference type="Rhea" id="RHEA:16845"/>
        <dbReference type="ChEBI" id="CHEBI:15377"/>
        <dbReference type="ChEBI" id="CHEBI:15378"/>
        <dbReference type="ChEBI" id="CHEBI:16452"/>
        <dbReference type="ChEBI" id="CHEBI:16947"/>
        <dbReference type="ChEBI" id="CHEBI:57287"/>
        <dbReference type="ChEBI" id="CHEBI:57288"/>
        <dbReference type="EC" id="2.3.3.16"/>
    </reaction>
</comment>
<gene>
    <name evidence="11" type="ORF">EG240_07470</name>
</gene>
<comment type="caution">
    <text evidence="11">The sequence shown here is derived from an EMBL/GenBank/DDBJ whole genome shotgun (WGS) entry which is preliminary data.</text>
</comment>
<dbReference type="GO" id="GO:0006099">
    <property type="term" value="P:tricarboxylic acid cycle"/>
    <property type="evidence" value="ECO:0007669"/>
    <property type="project" value="UniProtKB-UniRule"/>
</dbReference>
<evidence type="ECO:0000256" key="7">
    <source>
        <dbReference type="PIRNR" id="PIRNR001369"/>
    </source>
</evidence>
<dbReference type="CDD" id="cd06114">
    <property type="entry name" value="EcCS_like"/>
    <property type="match status" value="1"/>
</dbReference>
<dbReference type="PIRSF" id="PIRSF001369">
    <property type="entry name" value="Citrate_synth"/>
    <property type="match status" value="1"/>
</dbReference>
<dbReference type="Pfam" id="PF00285">
    <property type="entry name" value="Citrate_synt"/>
    <property type="match status" value="1"/>
</dbReference>
<dbReference type="InterPro" id="IPR019810">
    <property type="entry name" value="Citrate_synthase_AS"/>
</dbReference>
<evidence type="ECO:0000256" key="3">
    <source>
        <dbReference type="ARBA" id="ARBA00022532"/>
    </source>
</evidence>
<evidence type="ECO:0000313" key="11">
    <source>
        <dbReference type="EMBL" id="RRJ90855.1"/>
    </source>
</evidence>
<feature type="active site" evidence="8">
    <location>
        <position position="306"/>
    </location>
</feature>
<evidence type="ECO:0000256" key="6">
    <source>
        <dbReference type="NCBIfam" id="TIGR01798"/>
    </source>
</evidence>
<protein>
    <recommendedName>
        <fullName evidence="6 7">Citrate synthase</fullName>
    </recommendedName>
</protein>
<dbReference type="NCBIfam" id="NF004126">
    <property type="entry name" value="PRK05614.1"/>
    <property type="match status" value="1"/>
</dbReference>
<dbReference type="InterPro" id="IPR002020">
    <property type="entry name" value="Citrate_synthase"/>
</dbReference>
<dbReference type="FunFam" id="1.10.230.10:FF:000002">
    <property type="entry name" value="Citrate synthase"/>
    <property type="match status" value="1"/>
</dbReference>
<keyword evidence="3 9" id="KW-0816">Tricarboxylic acid cycle</keyword>
<dbReference type="GO" id="GO:0036440">
    <property type="term" value="F:citrate synthase activity"/>
    <property type="evidence" value="ECO:0007669"/>
    <property type="project" value="UniProtKB-EC"/>
</dbReference>
<sequence>MSKNATLEIDGKKVDLPLIVGSENEVAIDIEKLRALTGAITLDPGYKNSGSCKSAITFLDGEEGILRYRGYSIEELAENSNFLEVAYLIIFGELPTQDQIEKFETDIRKHTLVNEEMKNIIDGFPKNAHPMGVLSSLTCALTAFNPGVVNVENDEKMYEAICKTMGKFLVIATWTYRKAKGYPLNYYDNTKPYVDNFLRLMFELPTGPYTINKTVLNAIDKLFILHADHEQNCSTSTVRMVGSSHAGLFASISSGVSALWGPLHGGANQAVLEMLEEIEKDGGDADKYLAKAKDKNDPFRLMGFGHRVYKNFDPRARIIKKAADEVLAELGVNDPILKIAKDLEEKALKDEYFVARNLYPNVDFYSGIIYRALGIPTEMFTVMFAIGRLPGWIAQWKEMRVNKEPIGRPRQVYVGEPLRSFKKMNER</sequence>
<dbReference type="InterPro" id="IPR024176">
    <property type="entry name" value="Citrate_synthase_bac-typ"/>
</dbReference>
<dbReference type="SUPFAM" id="SSF48256">
    <property type="entry name" value="Citrate synthase"/>
    <property type="match status" value="1"/>
</dbReference>
<evidence type="ECO:0000313" key="12">
    <source>
        <dbReference type="Proteomes" id="UP000275719"/>
    </source>
</evidence>
<comment type="pathway">
    <text evidence="1 9">Carbohydrate metabolism; tricarboxylic acid cycle; isocitrate from oxaloacetate: step 1/2.</text>
</comment>
<dbReference type="UniPathway" id="UPA00223">
    <property type="reaction ID" value="UER00717"/>
</dbReference>
<name>A0A3P3W6N3_9FLAO</name>